<feature type="transmembrane region" description="Helical" evidence="6">
    <location>
        <begin position="45"/>
        <end position="63"/>
    </location>
</feature>
<feature type="transmembrane region" description="Helical" evidence="6">
    <location>
        <begin position="286"/>
        <end position="305"/>
    </location>
</feature>
<evidence type="ECO:0000256" key="6">
    <source>
        <dbReference type="SAM" id="Phobius"/>
    </source>
</evidence>
<keyword evidence="8" id="KW-1185">Reference proteome</keyword>
<dbReference type="PANTHER" id="PTHR23513">
    <property type="entry name" value="INTEGRAL MEMBRANE EFFLUX PROTEIN-RELATED"/>
    <property type="match status" value="1"/>
</dbReference>
<dbReference type="RefSeq" id="WP_326834304.1">
    <property type="nucleotide sequence ID" value="NZ_CP142149.1"/>
</dbReference>
<dbReference type="SUPFAM" id="SSF103473">
    <property type="entry name" value="MFS general substrate transporter"/>
    <property type="match status" value="1"/>
</dbReference>
<proteinExistence type="predicted"/>
<feature type="transmembrane region" description="Helical" evidence="6">
    <location>
        <begin position="355"/>
        <end position="373"/>
    </location>
</feature>
<feature type="transmembrane region" description="Helical" evidence="6">
    <location>
        <begin position="12"/>
        <end position="39"/>
    </location>
</feature>
<dbReference type="InterPro" id="IPR011701">
    <property type="entry name" value="MFS"/>
</dbReference>
<evidence type="ECO:0000256" key="1">
    <source>
        <dbReference type="ARBA" id="ARBA00004651"/>
    </source>
</evidence>
<keyword evidence="5 6" id="KW-0472">Membrane</keyword>
<evidence type="ECO:0000256" key="3">
    <source>
        <dbReference type="ARBA" id="ARBA00022692"/>
    </source>
</evidence>
<dbReference type="Pfam" id="PF07690">
    <property type="entry name" value="MFS_1"/>
    <property type="match status" value="1"/>
</dbReference>
<name>A0ABZ1IAQ8_9PSEU</name>
<dbReference type="EMBL" id="CP142149">
    <property type="protein sequence ID" value="WSE31497.1"/>
    <property type="molecule type" value="Genomic_DNA"/>
</dbReference>
<feature type="transmembrane region" description="Helical" evidence="6">
    <location>
        <begin position="379"/>
        <end position="396"/>
    </location>
</feature>
<keyword evidence="3 6" id="KW-0812">Transmembrane</keyword>
<reference evidence="7 8" key="1">
    <citation type="journal article" date="2015" name="Int. J. Syst. Evol. Microbiol.">
        <title>Amycolatopsis rhabdoformis sp. nov., an actinomycete isolated from a tropical forest soil.</title>
        <authorList>
            <person name="Souza W.R."/>
            <person name="Silva R.E."/>
            <person name="Goodfellow M."/>
            <person name="Busarakam K."/>
            <person name="Figueiro F.S."/>
            <person name="Ferreira D."/>
            <person name="Rodrigues-Filho E."/>
            <person name="Moraes L.A.B."/>
            <person name="Zucchi T.D."/>
        </authorList>
    </citation>
    <scope>NUCLEOTIDE SEQUENCE [LARGE SCALE GENOMIC DNA]</scope>
    <source>
        <strain evidence="7 8">NCIMB 14900</strain>
    </source>
</reference>
<evidence type="ECO:0000256" key="5">
    <source>
        <dbReference type="ARBA" id="ARBA00023136"/>
    </source>
</evidence>
<evidence type="ECO:0000313" key="7">
    <source>
        <dbReference type="EMBL" id="WSE31497.1"/>
    </source>
</evidence>
<feature type="transmembrane region" description="Helical" evidence="6">
    <location>
        <begin position="112"/>
        <end position="130"/>
    </location>
</feature>
<feature type="transmembrane region" description="Helical" evidence="6">
    <location>
        <begin position="220"/>
        <end position="239"/>
    </location>
</feature>
<accession>A0ABZ1IAQ8</accession>
<sequence length="417" mass="43684">MRVGLGPDFRRLWWASTASETGSAIGYGAMPLVAVLILHASATEVSLLAALPSLAGALLALPLGGHVEFRRKRPVMITADVVRFVVLATVPAAVVFGVVSLIQLYVVGIVQTTALVAFTAASGAHLRALVTARQRAEAASRFEAASWTVNSAGPPAGGVLVSLTGPAVTMLIDAVSYLVSAFGVRSIRTPEPPPPARTTAAHAGRDLLEGWRYLLRHHELAPLFGNALLFGSAILAISPLETVFMLDELGFRPWQYGLVIGLPCLGGVLGARLAPRLATRFGTRRVLVWAGIARTPWVLLIPMVGPGLGGMLAFLAIDTLLLFAAGVFNPLFSAHRMTITRGDMMARTLGSWSTGGRLVRPVFIVAAGVLAGVTNVRVAIAAAGVVCVLSVPLLFVGRRPEPRPQTEPDSVTPASGG</sequence>
<evidence type="ECO:0000256" key="4">
    <source>
        <dbReference type="ARBA" id="ARBA00022989"/>
    </source>
</evidence>
<dbReference type="InterPro" id="IPR036259">
    <property type="entry name" value="MFS_trans_sf"/>
</dbReference>
<keyword evidence="2" id="KW-1003">Cell membrane</keyword>
<feature type="transmembrane region" description="Helical" evidence="6">
    <location>
        <begin position="311"/>
        <end position="334"/>
    </location>
</feature>
<gene>
    <name evidence="7" type="ORF">VSH64_05155</name>
</gene>
<dbReference type="Proteomes" id="UP001330812">
    <property type="component" value="Chromosome"/>
</dbReference>
<dbReference type="CDD" id="cd06173">
    <property type="entry name" value="MFS_MefA_like"/>
    <property type="match status" value="1"/>
</dbReference>
<feature type="transmembrane region" description="Helical" evidence="6">
    <location>
        <begin position="254"/>
        <end position="274"/>
    </location>
</feature>
<keyword evidence="4 6" id="KW-1133">Transmembrane helix</keyword>
<evidence type="ECO:0000313" key="8">
    <source>
        <dbReference type="Proteomes" id="UP001330812"/>
    </source>
</evidence>
<evidence type="ECO:0000256" key="2">
    <source>
        <dbReference type="ARBA" id="ARBA00022475"/>
    </source>
</evidence>
<dbReference type="Gene3D" id="1.20.1250.20">
    <property type="entry name" value="MFS general substrate transporter like domains"/>
    <property type="match status" value="1"/>
</dbReference>
<organism evidence="7 8">
    <name type="scientific">Amycolatopsis rhabdoformis</name>
    <dbReference type="NCBI Taxonomy" id="1448059"/>
    <lineage>
        <taxon>Bacteria</taxon>
        <taxon>Bacillati</taxon>
        <taxon>Actinomycetota</taxon>
        <taxon>Actinomycetes</taxon>
        <taxon>Pseudonocardiales</taxon>
        <taxon>Pseudonocardiaceae</taxon>
        <taxon>Amycolatopsis</taxon>
    </lineage>
</organism>
<dbReference type="PANTHER" id="PTHR23513:SF6">
    <property type="entry name" value="MAJOR FACILITATOR SUPERFAMILY ASSOCIATED DOMAIN-CONTAINING PROTEIN"/>
    <property type="match status" value="1"/>
</dbReference>
<protein>
    <submittedName>
        <fullName evidence="7">MFS transporter</fullName>
    </submittedName>
</protein>
<comment type="subcellular location">
    <subcellularLocation>
        <location evidence="1">Cell membrane</location>
        <topology evidence="1">Multi-pass membrane protein</topology>
    </subcellularLocation>
</comment>
<feature type="transmembrane region" description="Helical" evidence="6">
    <location>
        <begin position="84"/>
        <end position="106"/>
    </location>
</feature>